<dbReference type="AlphaFoldDB" id="K2S2Q5"/>
<feature type="transmembrane region" description="Helical" evidence="2">
    <location>
        <begin position="312"/>
        <end position="331"/>
    </location>
</feature>
<keyword evidence="1" id="KW-0175">Coiled coil</keyword>
<accession>K2S2Q5</accession>
<organism evidence="3 4">
    <name type="scientific">Macrophomina phaseolina (strain MS6)</name>
    <name type="common">Charcoal rot fungus</name>
    <dbReference type="NCBI Taxonomy" id="1126212"/>
    <lineage>
        <taxon>Eukaryota</taxon>
        <taxon>Fungi</taxon>
        <taxon>Dikarya</taxon>
        <taxon>Ascomycota</taxon>
        <taxon>Pezizomycotina</taxon>
        <taxon>Dothideomycetes</taxon>
        <taxon>Dothideomycetes incertae sedis</taxon>
        <taxon>Botryosphaeriales</taxon>
        <taxon>Botryosphaeriaceae</taxon>
        <taxon>Macrophomina</taxon>
    </lineage>
</organism>
<evidence type="ECO:0000313" key="4">
    <source>
        <dbReference type="Proteomes" id="UP000007129"/>
    </source>
</evidence>
<reference evidence="3 4" key="1">
    <citation type="journal article" date="2012" name="BMC Genomics">
        <title>Tools to kill: Genome of one of the most destructive plant pathogenic fungi Macrophomina phaseolina.</title>
        <authorList>
            <person name="Islam M.S."/>
            <person name="Haque M.S."/>
            <person name="Islam M.M."/>
            <person name="Emdad E.M."/>
            <person name="Halim A."/>
            <person name="Hossen Q.M.M."/>
            <person name="Hossain M.Z."/>
            <person name="Ahmed B."/>
            <person name="Rahim S."/>
            <person name="Rahman M.S."/>
            <person name="Alam M.M."/>
            <person name="Hou S."/>
            <person name="Wan X."/>
            <person name="Saito J.A."/>
            <person name="Alam M."/>
        </authorList>
    </citation>
    <scope>NUCLEOTIDE SEQUENCE [LARGE SCALE GENOMIC DNA]</scope>
    <source>
        <strain evidence="3 4">MS6</strain>
    </source>
</reference>
<proteinExistence type="predicted"/>
<evidence type="ECO:0000256" key="1">
    <source>
        <dbReference type="SAM" id="Coils"/>
    </source>
</evidence>
<keyword evidence="2" id="KW-1133">Transmembrane helix</keyword>
<gene>
    <name evidence="3" type="ORF">MPH_05997</name>
</gene>
<dbReference type="VEuPathDB" id="FungiDB:MPH_05997"/>
<keyword evidence="2" id="KW-0472">Membrane</keyword>
<name>K2S2Q5_MACPH</name>
<evidence type="ECO:0000256" key="2">
    <source>
        <dbReference type="SAM" id="Phobius"/>
    </source>
</evidence>
<dbReference type="Proteomes" id="UP000007129">
    <property type="component" value="Unassembled WGS sequence"/>
</dbReference>
<protein>
    <submittedName>
        <fullName evidence="3">Uncharacterized protein</fullName>
    </submittedName>
</protein>
<keyword evidence="2" id="KW-0812">Transmembrane</keyword>
<dbReference type="HOGENOM" id="CLU_703974_0_0_1"/>
<dbReference type="InParanoid" id="K2S2Q5"/>
<evidence type="ECO:0000313" key="3">
    <source>
        <dbReference type="EMBL" id="EKG16794.1"/>
    </source>
</evidence>
<feature type="coiled-coil region" evidence="1">
    <location>
        <begin position="324"/>
        <end position="358"/>
    </location>
</feature>
<dbReference type="EMBL" id="AHHD01000261">
    <property type="protein sequence ID" value="EKG16794.1"/>
    <property type="molecule type" value="Genomic_DNA"/>
</dbReference>
<comment type="caution">
    <text evidence="3">The sequence shown here is derived from an EMBL/GenBank/DDBJ whole genome shotgun (WGS) entry which is preliminary data.</text>
</comment>
<sequence length="397" mass="44334">MRPSTYLLAAAGTLASAPLASAQFSRIRKDMLISPREQRPLADLPIRVATAGQAGFLHVQFPIECKQCFPADPTKPKKNLQDGFLEIDFRVTRGLGLDGDAGAQVNGYTVLDEAFPLRSEGDENFRTALHLFVDGEDPDVAPSVAVEGELAFSTIWANGTHDVKGVSYNLTKVGEVVPAASTGFRVSYIREPQNGILRIEQGTANVEGERWPFEKPELWVAVGRTDGNTEHFAWKKELDWLNRPHAGVYPGWDQEFVNCKTTACRVNKMHTKVTKAYDECVERVERPEQFESGVLPPGCYVLLSGYYAKQNIMWVGCGIVFMISQLLRWNLKRQQQKVQKIQQQKELDEQALERLEDDAVSYMMEVQSKAQTAAASSAEAVEEEKVKSRKAYQGSDE</sequence>
<dbReference type="OrthoDB" id="3903920at2759"/>